<evidence type="ECO:0000259" key="3">
    <source>
        <dbReference type="PROSITE" id="PS51688"/>
    </source>
</evidence>
<sequence length="434" mass="46749">MKKLLLFFCLLVKAQVFAQSSTIMPGNVLPRLTTAQRLALGAADSGTLVFDINTLSYWYAKRGEWIEIISGGATANYWELSANSIRNINSAGFWSKNPTALPVKADNNTHPPVAPVNEAGTRLMWIPARSAFRVGTVDNTAKWSADSIGLFSFGTGFNTVASGRFSTSMGIGTKAYGTASTALGNNTMASGNYATALGNSSSAIGVASTAIGLGAIADGDYSTAMGTLTNTAGQKGSFVMGDSDPEREGPIAAFANDIFMARFRNGYFLLTGGALTGRGATLGLGQTAWSAYSDSTHKEKIVVADGENFLLKLRGLRLGSWNYKGETERFYGPMAQEIFAAYGKDTYGTIGTDTTVSTLNMDGLLFIFSQTLEKRTHNLQAENLLLKQQLEAEKQKLNDVFQLLNTRVQQLETLVKDKYIEQTSDARRLSTNKH</sequence>
<accession>A0A4V1ZCL2</accession>
<organism evidence="4 5">
    <name type="scientific">Emticicia agri</name>
    <dbReference type="NCBI Taxonomy" id="2492393"/>
    <lineage>
        <taxon>Bacteria</taxon>
        <taxon>Pseudomonadati</taxon>
        <taxon>Bacteroidota</taxon>
        <taxon>Cytophagia</taxon>
        <taxon>Cytophagales</taxon>
        <taxon>Leadbetterellaceae</taxon>
        <taxon>Emticicia</taxon>
    </lineage>
</organism>
<feature type="chain" id="PRO_5020695607" description="Peptidase S74 domain-containing protein" evidence="2">
    <location>
        <begin position="19"/>
        <end position="434"/>
    </location>
</feature>
<evidence type="ECO:0000313" key="4">
    <source>
        <dbReference type="EMBL" id="RYU93050.1"/>
    </source>
</evidence>
<feature type="coiled-coil region" evidence="1">
    <location>
        <begin position="376"/>
        <end position="414"/>
    </location>
</feature>
<dbReference type="OrthoDB" id="925207at2"/>
<comment type="caution">
    <text evidence="4">The sequence shown here is derived from an EMBL/GenBank/DDBJ whole genome shotgun (WGS) entry which is preliminary data.</text>
</comment>
<dbReference type="PROSITE" id="PS51688">
    <property type="entry name" value="ICA"/>
    <property type="match status" value="1"/>
</dbReference>
<reference evidence="4 5" key="1">
    <citation type="submission" date="2019-02" db="EMBL/GenBank/DDBJ databases">
        <title>Bacterial novel species Emticicia sp. 17J42-9 isolated from soil.</title>
        <authorList>
            <person name="Jung H.-Y."/>
        </authorList>
    </citation>
    <scope>NUCLEOTIDE SEQUENCE [LARGE SCALE GENOMIC DNA]</scope>
    <source>
        <strain evidence="4 5">17J42-9</strain>
    </source>
</reference>
<name>A0A4V1ZCL2_9BACT</name>
<dbReference type="EMBL" id="SEWF01000058">
    <property type="protein sequence ID" value="RYU93050.1"/>
    <property type="molecule type" value="Genomic_DNA"/>
</dbReference>
<dbReference type="RefSeq" id="WP_130023785.1">
    <property type="nucleotide sequence ID" value="NZ_SEWF01000058.1"/>
</dbReference>
<keyword evidence="2" id="KW-0732">Signal</keyword>
<dbReference type="InterPro" id="IPR030392">
    <property type="entry name" value="S74_ICA"/>
</dbReference>
<feature type="domain" description="Peptidase S74" evidence="3">
    <location>
        <begin position="293"/>
        <end position="383"/>
    </location>
</feature>
<evidence type="ECO:0000256" key="2">
    <source>
        <dbReference type="SAM" id="SignalP"/>
    </source>
</evidence>
<keyword evidence="5" id="KW-1185">Reference proteome</keyword>
<dbReference type="Gene3D" id="2.150.10.10">
    <property type="entry name" value="Serralysin-like metalloprotease, C-terminal"/>
    <property type="match status" value="1"/>
</dbReference>
<dbReference type="AlphaFoldDB" id="A0A4V1ZCL2"/>
<dbReference type="CDD" id="cd12820">
    <property type="entry name" value="LbR_YadA-like"/>
    <property type="match status" value="1"/>
</dbReference>
<evidence type="ECO:0000256" key="1">
    <source>
        <dbReference type="SAM" id="Coils"/>
    </source>
</evidence>
<dbReference type="Pfam" id="PF13884">
    <property type="entry name" value="Peptidase_S74"/>
    <property type="match status" value="1"/>
</dbReference>
<feature type="signal peptide" evidence="2">
    <location>
        <begin position="1"/>
        <end position="18"/>
    </location>
</feature>
<protein>
    <recommendedName>
        <fullName evidence="3">Peptidase S74 domain-containing protein</fullName>
    </recommendedName>
</protein>
<dbReference type="SUPFAM" id="SSF101967">
    <property type="entry name" value="Adhesin YadA, collagen-binding domain"/>
    <property type="match status" value="1"/>
</dbReference>
<evidence type="ECO:0000313" key="5">
    <source>
        <dbReference type="Proteomes" id="UP000293162"/>
    </source>
</evidence>
<dbReference type="InterPro" id="IPR008640">
    <property type="entry name" value="Adhesin_Head_dom"/>
</dbReference>
<proteinExistence type="predicted"/>
<dbReference type="InterPro" id="IPR011049">
    <property type="entry name" value="Serralysin-like_metalloprot_C"/>
</dbReference>
<gene>
    <name evidence="4" type="ORF">EWM59_23975</name>
</gene>
<keyword evidence="1" id="KW-0175">Coiled coil</keyword>
<dbReference type="GO" id="GO:0019867">
    <property type="term" value="C:outer membrane"/>
    <property type="evidence" value="ECO:0007669"/>
    <property type="project" value="InterPro"/>
</dbReference>
<dbReference type="Pfam" id="PF05658">
    <property type="entry name" value="YadA_head"/>
    <property type="match status" value="2"/>
</dbReference>
<dbReference type="Proteomes" id="UP000293162">
    <property type="component" value="Unassembled WGS sequence"/>
</dbReference>